<comment type="caution">
    <text evidence="2">The sequence shown here is derived from an EMBL/GenBank/DDBJ whole genome shotgun (WGS) entry which is preliminary data.</text>
</comment>
<dbReference type="RefSeq" id="WP_156449924.1">
    <property type="nucleotide sequence ID" value="NZ_JBHSLU010000023.1"/>
</dbReference>
<feature type="chain" id="PRO_5045417655" description="HdeA/HdeB family protein" evidence="1">
    <location>
        <begin position="24"/>
        <end position="121"/>
    </location>
</feature>
<gene>
    <name evidence="2" type="ORF">ACFPN9_11380</name>
</gene>
<feature type="signal peptide" evidence="1">
    <location>
        <begin position="1"/>
        <end position="23"/>
    </location>
</feature>
<protein>
    <recommendedName>
        <fullName evidence="4">HdeA/HdeB family protein</fullName>
    </recommendedName>
</protein>
<evidence type="ECO:0008006" key="4">
    <source>
        <dbReference type="Google" id="ProtNLM"/>
    </source>
</evidence>
<reference evidence="3" key="1">
    <citation type="journal article" date="2019" name="Int. J. Syst. Evol. Microbiol.">
        <title>The Global Catalogue of Microorganisms (GCM) 10K type strain sequencing project: providing services to taxonomists for standard genome sequencing and annotation.</title>
        <authorList>
            <consortium name="The Broad Institute Genomics Platform"/>
            <consortium name="The Broad Institute Genome Sequencing Center for Infectious Disease"/>
            <person name="Wu L."/>
            <person name="Ma J."/>
        </authorList>
    </citation>
    <scope>NUCLEOTIDE SEQUENCE [LARGE SCALE GENOMIC DNA]</scope>
    <source>
        <strain evidence="3">CCUG 43117</strain>
    </source>
</reference>
<evidence type="ECO:0000313" key="2">
    <source>
        <dbReference type="EMBL" id="MFC5505863.1"/>
    </source>
</evidence>
<keyword evidence="3" id="KW-1185">Reference proteome</keyword>
<keyword evidence="1" id="KW-0732">Signal</keyword>
<evidence type="ECO:0000313" key="3">
    <source>
        <dbReference type="Proteomes" id="UP001596060"/>
    </source>
</evidence>
<sequence length="121" mass="13349">MKLPYAICAITVNAILFSSATIAQNVKIVGLGVSRCDKFISDTQGNDVSEKQYFAWAQGFMNGALVRAPVGVDDGLDLLPQNFPVQSQMAYLKSWCDKNRNSDFSDASFALFKELRAQMTK</sequence>
<accession>A0ABW0P0F8</accession>
<dbReference type="Proteomes" id="UP001596060">
    <property type="component" value="Unassembled WGS sequence"/>
</dbReference>
<dbReference type="EMBL" id="JBHSLU010000023">
    <property type="protein sequence ID" value="MFC5505863.1"/>
    <property type="molecule type" value="Genomic_DNA"/>
</dbReference>
<evidence type="ECO:0000256" key="1">
    <source>
        <dbReference type="SAM" id="SignalP"/>
    </source>
</evidence>
<proteinExistence type="predicted"/>
<name>A0ABW0P0F8_9HYPH</name>
<organism evidence="2 3">
    <name type="scientific">Bosea massiliensis</name>
    <dbReference type="NCBI Taxonomy" id="151419"/>
    <lineage>
        <taxon>Bacteria</taxon>
        <taxon>Pseudomonadati</taxon>
        <taxon>Pseudomonadota</taxon>
        <taxon>Alphaproteobacteria</taxon>
        <taxon>Hyphomicrobiales</taxon>
        <taxon>Boseaceae</taxon>
        <taxon>Bosea</taxon>
    </lineage>
</organism>